<name>A0A8X7SZS9_9BASI</name>
<reference evidence="1" key="1">
    <citation type="submission" date="2016-04" db="EMBL/GenBank/DDBJ databases">
        <authorList>
            <person name="Nguyen H.D."/>
            <person name="Samba Siva P."/>
            <person name="Cullis J."/>
            <person name="Levesque C.A."/>
            <person name="Hambleton S."/>
        </authorList>
    </citation>
    <scope>NUCLEOTIDE SEQUENCE</scope>
    <source>
        <strain evidence="1">DAOMC 236426</strain>
    </source>
</reference>
<reference evidence="1" key="2">
    <citation type="journal article" date="2019" name="IMA Fungus">
        <title>Genome sequencing and comparison of five Tilletia species to identify candidate genes for the detection of regulated species infecting wheat.</title>
        <authorList>
            <person name="Nguyen H.D.T."/>
            <person name="Sultana T."/>
            <person name="Kesanakurti P."/>
            <person name="Hambleton S."/>
        </authorList>
    </citation>
    <scope>NUCLEOTIDE SEQUENCE</scope>
    <source>
        <strain evidence="1">DAOMC 236426</strain>
    </source>
</reference>
<proteinExistence type="predicted"/>
<protein>
    <submittedName>
        <fullName evidence="1">Uncharacterized protein</fullName>
    </submittedName>
</protein>
<gene>
    <name evidence="1" type="ORF">A4X06_0g855</name>
</gene>
<sequence>MKISFVPIIWLAGAALQSLFPVHALLFALQCRTLPDDCFHPSKDTQGNAATHQPIVLCRLPPARCRSGA</sequence>
<dbReference type="Proteomes" id="UP000077684">
    <property type="component" value="Unassembled WGS sequence"/>
</dbReference>
<organism evidence="1 2">
    <name type="scientific">Tilletia controversa</name>
    <name type="common">dwarf bunt fungus</name>
    <dbReference type="NCBI Taxonomy" id="13291"/>
    <lineage>
        <taxon>Eukaryota</taxon>
        <taxon>Fungi</taxon>
        <taxon>Dikarya</taxon>
        <taxon>Basidiomycota</taxon>
        <taxon>Ustilaginomycotina</taxon>
        <taxon>Exobasidiomycetes</taxon>
        <taxon>Tilletiales</taxon>
        <taxon>Tilletiaceae</taxon>
        <taxon>Tilletia</taxon>
    </lineage>
</organism>
<accession>A0A8X7SZS9</accession>
<evidence type="ECO:0000313" key="1">
    <source>
        <dbReference type="EMBL" id="KAE8254525.1"/>
    </source>
</evidence>
<dbReference type="EMBL" id="LWDE02000049">
    <property type="protein sequence ID" value="KAE8254525.1"/>
    <property type="molecule type" value="Genomic_DNA"/>
</dbReference>
<evidence type="ECO:0000313" key="2">
    <source>
        <dbReference type="Proteomes" id="UP000077684"/>
    </source>
</evidence>
<keyword evidence="2" id="KW-1185">Reference proteome</keyword>
<dbReference type="AlphaFoldDB" id="A0A8X7SZS9"/>
<comment type="caution">
    <text evidence="1">The sequence shown here is derived from an EMBL/GenBank/DDBJ whole genome shotgun (WGS) entry which is preliminary data.</text>
</comment>